<sequence>MIKLSKSIFIISICTFCLFFILCSTAFAYEVSSSETSSYVQKITDSVKPILINSTVTANTIRIDENYNKKNIILKKGDSLELILPEHSDGGYSWQFKSSLDSNILKIINESIVPNTSYNISGGVRKKRWVIQTIGTGKTSINLQECRLWEKNSTLSTFSLNITVK</sequence>
<feature type="domain" description="Proteinase inhibitor I42 chagasin" evidence="4">
    <location>
        <begin position="74"/>
        <end position="162"/>
    </location>
</feature>
<organism evidence="5 6">
    <name type="scientific">Candidatus Clostridium eludens</name>
    <dbReference type="NCBI Taxonomy" id="3381663"/>
    <lineage>
        <taxon>Bacteria</taxon>
        <taxon>Bacillati</taxon>
        <taxon>Bacillota</taxon>
        <taxon>Clostridia</taxon>
        <taxon>Eubacteriales</taxon>
        <taxon>Clostridiaceae</taxon>
        <taxon>Clostridium</taxon>
    </lineage>
</organism>
<dbReference type="InterPro" id="IPR052781">
    <property type="entry name" value="Cys_protease_inhibitor_I42"/>
</dbReference>
<dbReference type="Proteomes" id="UP001623660">
    <property type="component" value="Unassembled WGS sequence"/>
</dbReference>
<comment type="caution">
    <text evidence="5">The sequence shown here is derived from an EMBL/GenBank/DDBJ whole genome shotgun (WGS) entry which is preliminary data.</text>
</comment>
<keyword evidence="2" id="KW-0789">Thiol protease inhibitor</keyword>
<dbReference type="SUPFAM" id="SSF141066">
    <property type="entry name" value="ICP-like"/>
    <property type="match status" value="1"/>
</dbReference>
<feature type="chain" id="PRO_5045105859" evidence="3">
    <location>
        <begin position="29"/>
        <end position="165"/>
    </location>
</feature>
<keyword evidence="1 5" id="KW-0646">Protease inhibitor</keyword>
<dbReference type="RefSeq" id="WP_406793673.1">
    <property type="nucleotide sequence ID" value="NZ_JBJHZX010000033.1"/>
</dbReference>
<evidence type="ECO:0000256" key="2">
    <source>
        <dbReference type="ARBA" id="ARBA00022704"/>
    </source>
</evidence>
<feature type="signal peptide" evidence="3">
    <location>
        <begin position="1"/>
        <end position="28"/>
    </location>
</feature>
<dbReference type="EMBL" id="JBJHZX010000033">
    <property type="protein sequence ID" value="MFL0197567.1"/>
    <property type="molecule type" value="Genomic_DNA"/>
</dbReference>
<keyword evidence="6" id="KW-1185">Reference proteome</keyword>
<evidence type="ECO:0000259" key="4">
    <source>
        <dbReference type="Pfam" id="PF09394"/>
    </source>
</evidence>
<accession>A0ABW8SPF9</accession>
<evidence type="ECO:0000256" key="1">
    <source>
        <dbReference type="ARBA" id="ARBA00022690"/>
    </source>
</evidence>
<name>A0ABW8SPF9_9CLOT</name>
<reference evidence="5 6" key="1">
    <citation type="submission" date="2024-11" db="EMBL/GenBank/DDBJ databases">
        <authorList>
            <person name="Heng Y.C."/>
            <person name="Lim A.C.H."/>
            <person name="Lee J.K.Y."/>
            <person name="Kittelmann S."/>
        </authorList>
    </citation>
    <scope>NUCLEOTIDE SEQUENCE [LARGE SCALE GENOMIC DNA]</scope>
    <source>
        <strain evidence="5 6">WILCCON 0269</strain>
    </source>
</reference>
<dbReference type="Gene3D" id="2.60.40.2020">
    <property type="match status" value="1"/>
</dbReference>
<gene>
    <name evidence="5" type="ORF">ACJDU8_18650</name>
</gene>
<dbReference type="PANTHER" id="PTHR36530:SF1">
    <property type="entry name" value="AMOEBIASIN-1"/>
    <property type="match status" value="1"/>
</dbReference>
<dbReference type="Pfam" id="PF09394">
    <property type="entry name" value="Inhibitor_I42"/>
    <property type="match status" value="1"/>
</dbReference>
<evidence type="ECO:0000256" key="3">
    <source>
        <dbReference type="SAM" id="SignalP"/>
    </source>
</evidence>
<evidence type="ECO:0000313" key="6">
    <source>
        <dbReference type="Proteomes" id="UP001623660"/>
    </source>
</evidence>
<dbReference type="InterPro" id="IPR036331">
    <property type="entry name" value="Chagasin-like_sf"/>
</dbReference>
<dbReference type="PANTHER" id="PTHR36530">
    <property type="entry name" value="INHIBITOR OF CYSTEINE PEPTIDASE"/>
    <property type="match status" value="1"/>
</dbReference>
<dbReference type="InterPro" id="IPR018990">
    <property type="entry name" value="Prot_inh_I42_chagasin"/>
</dbReference>
<keyword evidence="3" id="KW-0732">Signal</keyword>
<dbReference type="GO" id="GO:0030414">
    <property type="term" value="F:peptidase inhibitor activity"/>
    <property type="evidence" value="ECO:0007669"/>
    <property type="project" value="UniProtKB-KW"/>
</dbReference>
<protein>
    <submittedName>
        <fullName evidence="5">Protease inhibitor I42 family protein</fullName>
    </submittedName>
</protein>
<proteinExistence type="predicted"/>
<evidence type="ECO:0000313" key="5">
    <source>
        <dbReference type="EMBL" id="MFL0197567.1"/>
    </source>
</evidence>